<feature type="signal peptide" evidence="2">
    <location>
        <begin position="1"/>
        <end position="20"/>
    </location>
</feature>
<keyword evidence="4" id="KW-1185">Reference proteome</keyword>
<comment type="caution">
    <text evidence="3">The sequence shown here is derived from an EMBL/GenBank/DDBJ whole genome shotgun (WGS) entry which is preliminary data.</text>
</comment>
<evidence type="ECO:0000256" key="2">
    <source>
        <dbReference type="SAM" id="SignalP"/>
    </source>
</evidence>
<organism evidence="3 4">
    <name type="scientific">Rubritalea tangerina</name>
    <dbReference type="NCBI Taxonomy" id="430798"/>
    <lineage>
        <taxon>Bacteria</taxon>
        <taxon>Pseudomonadati</taxon>
        <taxon>Verrucomicrobiota</taxon>
        <taxon>Verrucomicrobiia</taxon>
        <taxon>Verrucomicrobiales</taxon>
        <taxon>Rubritaleaceae</taxon>
        <taxon>Rubritalea</taxon>
    </lineage>
</organism>
<dbReference type="RefSeq" id="WP_377178511.1">
    <property type="nucleotide sequence ID" value="NZ_JBHUJB010000061.1"/>
</dbReference>
<gene>
    <name evidence="3" type="ORF">ACFSW8_13755</name>
</gene>
<evidence type="ECO:0000313" key="3">
    <source>
        <dbReference type="EMBL" id="MFD2159968.1"/>
    </source>
</evidence>
<dbReference type="InterPro" id="IPR013424">
    <property type="entry name" value="Ice-binding_C"/>
</dbReference>
<dbReference type="NCBIfam" id="TIGR02595">
    <property type="entry name" value="PEP_CTERM"/>
    <property type="match status" value="1"/>
</dbReference>
<dbReference type="EMBL" id="JBHUJB010000061">
    <property type="protein sequence ID" value="MFD2159968.1"/>
    <property type="molecule type" value="Genomic_DNA"/>
</dbReference>
<proteinExistence type="predicted"/>
<keyword evidence="2" id="KW-0732">Signal</keyword>
<evidence type="ECO:0000313" key="4">
    <source>
        <dbReference type="Proteomes" id="UP001597389"/>
    </source>
</evidence>
<feature type="chain" id="PRO_5046991282" evidence="2">
    <location>
        <begin position="21"/>
        <end position="335"/>
    </location>
</feature>
<sequence>MQTPRYIMALLLSLCLPLSAATVGYSGLTGAVFDPDGLNSTGDALEHTLLGSLSLNDGDSITFNTTNGTFSTSTGQSGTVGIASTYESSTGDPYAVFNFSTISIDAGVTIEVEGSNGLAILSQGDFTLNSNLDFSGQDGTFGTSWRDIGSAPTAGGNISLVAEGTMSIGSGASVNANGGDGGNVYTWWNPAPDGDQGAQAGDISLAANNLILNGSIEAIGGTGGDGRNQGTDNGGSGGDGGDIVVVADAYNVTGGTIENTGGATGGGANPATPVVGEDGTFNGALTDNPGGGAIPLPGDDIITPPSYIAIPEPSSAFLIVTAGLLYLMRRKRCAA</sequence>
<evidence type="ECO:0000256" key="1">
    <source>
        <dbReference type="SAM" id="MobiDB-lite"/>
    </source>
</evidence>
<reference evidence="4" key="1">
    <citation type="journal article" date="2019" name="Int. J. Syst. Evol. Microbiol.">
        <title>The Global Catalogue of Microorganisms (GCM) 10K type strain sequencing project: providing services to taxonomists for standard genome sequencing and annotation.</title>
        <authorList>
            <consortium name="The Broad Institute Genomics Platform"/>
            <consortium name="The Broad Institute Genome Sequencing Center for Infectious Disease"/>
            <person name="Wu L."/>
            <person name="Ma J."/>
        </authorList>
    </citation>
    <scope>NUCLEOTIDE SEQUENCE [LARGE SCALE GENOMIC DNA]</scope>
    <source>
        <strain evidence="4">CCUG 57942</strain>
    </source>
</reference>
<name>A0ABW4ZDJ2_9BACT</name>
<feature type="region of interest" description="Disordered" evidence="1">
    <location>
        <begin position="221"/>
        <end position="240"/>
    </location>
</feature>
<protein>
    <submittedName>
        <fullName evidence="3">PEP-CTERM sorting domain-containing protein</fullName>
    </submittedName>
</protein>
<dbReference type="Proteomes" id="UP001597389">
    <property type="component" value="Unassembled WGS sequence"/>
</dbReference>
<accession>A0ABW4ZDJ2</accession>